<accession>A0ABP5LS29</accession>
<dbReference type="Proteomes" id="UP001501020">
    <property type="component" value="Unassembled WGS sequence"/>
</dbReference>
<dbReference type="InterPro" id="IPR029039">
    <property type="entry name" value="Flavoprotein-like_sf"/>
</dbReference>
<dbReference type="SUPFAM" id="SSF52218">
    <property type="entry name" value="Flavoproteins"/>
    <property type="match status" value="1"/>
</dbReference>
<comment type="caution">
    <text evidence="2">The sequence shown here is derived from an EMBL/GenBank/DDBJ whole genome shotgun (WGS) entry which is preliminary data.</text>
</comment>
<dbReference type="Pfam" id="PF12682">
    <property type="entry name" value="Flavodoxin_4"/>
    <property type="match status" value="1"/>
</dbReference>
<dbReference type="PANTHER" id="PTHR39201:SF1">
    <property type="entry name" value="FLAVODOXIN-LIKE DOMAIN-CONTAINING PROTEIN"/>
    <property type="match status" value="1"/>
</dbReference>
<gene>
    <name evidence="2" type="ORF">GCM10009727_58830</name>
</gene>
<evidence type="ECO:0000313" key="3">
    <source>
        <dbReference type="Proteomes" id="UP001501020"/>
    </source>
</evidence>
<dbReference type="EMBL" id="BAAAMR010000060">
    <property type="protein sequence ID" value="GAA2152827.1"/>
    <property type="molecule type" value="Genomic_DNA"/>
</dbReference>
<keyword evidence="3" id="KW-1185">Reference proteome</keyword>
<feature type="domain" description="Flavodoxin-like" evidence="1">
    <location>
        <begin position="22"/>
        <end position="92"/>
    </location>
</feature>
<reference evidence="3" key="1">
    <citation type="journal article" date="2019" name="Int. J. Syst. Evol. Microbiol.">
        <title>The Global Catalogue of Microorganisms (GCM) 10K type strain sequencing project: providing services to taxonomists for standard genome sequencing and annotation.</title>
        <authorList>
            <consortium name="The Broad Institute Genomics Platform"/>
            <consortium name="The Broad Institute Genome Sequencing Center for Infectious Disease"/>
            <person name="Wu L."/>
            <person name="Ma J."/>
        </authorList>
    </citation>
    <scope>NUCLEOTIDE SEQUENCE [LARGE SCALE GENOMIC DNA]</scope>
    <source>
        <strain evidence="3">JCM 13850</strain>
    </source>
</reference>
<dbReference type="InterPro" id="IPR008254">
    <property type="entry name" value="Flavodoxin/NO_synth"/>
</dbReference>
<dbReference type="PANTHER" id="PTHR39201">
    <property type="entry name" value="EXPORTED PROTEIN-RELATED"/>
    <property type="match status" value="1"/>
</dbReference>
<organism evidence="2 3">
    <name type="scientific">Actinomadura napierensis</name>
    <dbReference type="NCBI Taxonomy" id="267854"/>
    <lineage>
        <taxon>Bacteria</taxon>
        <taxon>Bacillati</taxon>
        <taxon>Actinomycetota</taxon>
        <taxon>Actinomycetes</taxon>
        <taxon>Streptosporangiales</taxon>
        <taxon>Thermomonosporaceae</taxon>
        <taxon>Actinomadura</taxon>
    </lineage>
</organism>
<dbReference type="RefSeq" id="WP_344274152.1">
    <property type="nucleotide sequence ID" value="NZ_BAAAMR010000060.1"/>
</dbReference>
<protein>
    <recommendedName>
        <fullName evidence="1">Flavodoxin-like domain-containing protein</fullName>
    </recommendedName>
</protein>
<evidence type="ECO:0000313" key="2">
    <source>
        <dbReference type="EMBL" id="GAA2152827.1"/>
    </source>
</evidence>
<name>A0ABP5LS29_9ACTN</name>
<proteinExistence type="predicted"/>
<evidence type="ECO:0000259" key="1">
    <source>
        <dbReference type="Pfam" id="PF12682"/>
    </source>
</evidence>
<dbReference type="Gene3D" id="3.40.50.360">
    <property type="match status" value="1"/>
</dbReference>
<sequence length="97" mass="11297">MVLKHGEQRNYHYDGRTHLKVGNTERLAQMISRYIDCDLRRILLAYPYSDDYEQTVQRNVREQDSDARPAIASPLPEVDHYDTVLLGSPIWKTSAHP</sequence>